<name>A0A093V8J5_TALMA</name>
<dbReference type="eggNOG" id="ENOG502S8YJ">
    <property type="taxonomic scope" value="Eukaryota"/>
</dbReference>
<accession>A0A093V8J5</accession>
<gene>
    <name evidence="1" type="ORF">GQ26_0190660</name>
</gene>
<evidence type="ECO:0000313" key="1">
    <source>
        <dbReference type="EMBL" id="KFX46319.1"/>
    </source>
</evidence>
<dbReference type="PANTHER" id="PTHR38846:SF1">
    <property type="entry name" value="C3H1-TYPE DOMAIN-CONTAINING PROTEIN"/>
    <property type="match status" value="1"/>
</dbReference>
<dbReference type="AlphaFoldDB" id="A0A093V8J5"/>
<dbReference type="PANTHER" id="PTHR38846">
    <property type="entry name" value="C3H1-TYPE DOMAIN-CONTAINING PROTEIN"/>
    <property type="match status" value="1"/>
</dbReference>
<sequence>MAHQSNSTSSTHVISFFDDFPDFVPDPSAGIRKNFARLAAHRQWKTSSKKYKRNWNKYVRMEFDKAYGTNHTRLESWQNLCIEVGIGHLSSITQCKKALSKINVNIVDLMECRWSGNKPRLFPSLNSLRNYTKEHDLYFPRDAAKKEGFVKILLKPIL</sequence>
<organism evidence="1">
    <name type="scientific">Talaromyces marneffei PM1</name>
    <dbReference type="NCBI Taxonomy" id="1077442"/>
    <lineage>
        <taxon>Eukaryota</taxon>
        <taxon>Fungi</taxon>
        <taxon>Dikarya</taxon>
        <taxon>Ascomycota</taxon>
        <taxon>Pezizomycotina</taxon>
        <taxon>Eurotiomycetes</taxon>
        <taxon>Eurotiomycetidae</taxon>
        <taxon>Eurotiales</taxon>
        <taxon>Trichocomaceae</taxon>
        <taxon>Talaromyces</taxon>
        <taxon>Talaromyces sect. Talaromyces</taxon>
    </lineage>
</organism>
<dbReference type="EMBL" id="JPOX01000019">
    <property type="protein sequence ID" value="KFX46319.1"/>
    <property type="molecule type" value="Genomic_DNA"/>
</dbReference>
<comment type="caution">
    <text evidence="1">The sequence shown here is derived from an EMBL/GenBank/DDBJ whole genome shotgun (WGS) entry which is preliminary data.</text>
</comment>
<dbReference type="HOGENOM" id="CLU_053382_4_1_1"/>
<protein>
    <submittedName>
        <fullName evidence="1">Uncharacterized protein</fullName>
    </submittedName>
</protein>
<proteinExistence type="predicted"/>
<reference evidence="1" key="1">
    <citation type="journal article" date="2014" name="PLoS Genet.">
        <title>Signature Gene Expression Reveals Novel Clues to the Molecular Mechanisms of Dimorphic Transition in Penicillium marneffei.</title>
        <authorList>
            <person name="Yang E."/>
            <person name="Wang G."/>
            <person name="Cai J."/>
            <person name="Woo P.C."/>
            <person name="Lau S.K."/>
            <person name="Yuen K.-Y."/>
            <person name="Chow W.-N."/>
            <person name="Lin X."/>
        </authorList>
    </citation>
    <scope>NUCLEOTIDE SEQUENCE [LARGE SCALE GENOMIC DNA]</scope>
    <source>
        <strain evidence="1">PM1</strain>
    </source>
</reference>